<accession>A0ABR2GYJ8</accession>
<name>A0ABR2GYJ8_9EUKA</name>
<dbReference type="PROSITE" id="PS51157">
    <property type="entry name" value="ZF_UBR"/>
    <property type="match status" value="1"/>
</dbReference>
<keyword evidence="2" id="KW-0863">Zinc-finger</keyword>
<protein>
    <recommendedName>
        <fullName evidence="9">Protein kinase domain-containing protein</fullName>
    </recommendedName>
</protein>
<feature type="domain" description="UBR-type" evidence="6">
    <location>
        <begin position="755"/>
        <end position="823"/>
    </location>
</feature>
<dbReference type="InterPro" id="IPR008271">
    <property type="entry name" value="Ser/Thr_kinase_AS"/>
</dbReference>
<dbReference type="CDD" id="cd19671">
    <property type="entry name" value="UBR-box_UBR4_5_6_7"/>
    <property type="match status" value="1"/>
</dbReference>
<dbReference type="InterPro" id="IPR050167">
    <property type="entry name" value="Ser_Thr_protein_kinase"/>
</dbReference>
<dbReference type="SUPFAM" id="SSF81901">
    <property type="entry name" value="HCP-like"/>
    <property type="match status" value="2"/>
</dbReference>
<keyword evidence="8" id="KW-1185">Reference proteome</keyword>
<dbReference type="PANTHER" id="PTHR23257:SF958">
    <property type="entry name" value="SERINE_THREONINE-PROTEIN KINASE WNK4"/>
    <property type="match status" value="1"/>
</dbReference>
<dbReference type="PANTHER" id="PTHR23257">
    <property type="entry name" value="SERINE-THREONINE PROTEIN KINASE"/>
    <property type="match status" value="1"/>
</dbReference>
<reference evidence="7 8" key="1">
    <citation type="submission" date="2024-04" db="EMBL/GenBank/DDBJ databases">
        <title>Tritrichomonas musculus Genome.</title>
        <authorList>
            <person name="Alves-Ferreira E."/>
            <person name="Grigg M."/>
            <person name="Lorenzi H."/>
            <person name="Galac M."/>
        </authorList>
    </citation>
    <scope>NUCLEOTIDE SEQUENCE [LARGE SCALE GENOMIC DNA]</scope>
    <source>
        <strain evidence="7 8">EAF2021</strain>
    </source>
</reference>
<dbReference type="SMART" id="SM00220">
    <property type="entry name" value="S_TKc"/>
    <property type="match status" value="1"/>
</dbReference>
<dbReference type="InterPro" id="IPR006597">
    <property type="entry name" value="Sel1-like"/>
</dbReference>
<dbReference type="InterPro" id="IPR011990">
    <property type="entry name" value="TPR-like_helical_dom_sf"/>
</dbReference>
<dbReference type="PROSITE" id="PS00108">
    <property type="entry name" value="PROTEIN_KINASE_ST"/>
    <property type="match status" value="1"/>
</dbReference>
<evidence type="ECO:0000256" key="2">
    <source>
        <dbReference type="ARBA" id="ARBA00022771"/>
    </source>
</evidence>
<dbReference type="Gene3D" id="1.10.510.10">
    <property type="entry name" value="Transferase(Phosphotransferase) domain 1"/>
    <property type="match status" value="1"/>
</dbReference>
<comment type="caution">
    <text evidence="7">The sequence shown here is derived from an EMBL/GenBank/DDBJ whole genome shotgun (WGS) entry which is preliminary data.</text>
</comment>
<dbReference type="SUPFAM" id="SSF56112">
    <property type="entry name" value="Protein kinase-like (PK-like)"/>
    <property type="match status" value="1"/>
</dbReference>
<evidence type="ECO:0000259" key="6">
    <source>
        <dbReference type="PROSITE" id="PS51157"/>
    </source>
</evidence>
<evidence type="ECO:0000256" key="1">
    <source>
        <dbReference type="ARBA" id="ARBA00022723"/>
    </source>
</evidence>
<evidence type="ECO:0008006" key="9">
    <source>
        <dbReference type="Google" id="ProtNLM"/>
    </source>
</evidence>
<dbReference type="InterPro" id="IPR011009">
    <property type="entry name" value="Kinase-like_dom_sf"/>
</dbReference>
<dbReference type="InterPro" id="IPR003126">
    <property type="entry name" value="Znf_UBR"/>
</dbReference>
<dbReference type="Proteomes" id="UP001470230">
    <property type="component" value="Unassembled WGS sequence"/>
</dbReference>
<dbReference type="Pfam" id="PF08238">
    <property type="entry name" value="Sel1"/>
    <property type="match status" value="3"/>
</dbReference>
<keyword evidence="3" id="KW-0862">Zinc</keyword>
<evidence type="ECO:0000259" key="5">
    <source>
        <dbReference type="PROSITE" id="PS50011"/>
    </source>
</evidence>
<gene>
    <name evidence="7" type="ORF">M9Y10_032479</name>
</gene>
<sequence length="824" mass="92664">MEEFDLSKWIVDKTNFVKDKTRKSIYDGGGSAVSFWIQKGTKRKCAKKTTLNPLVEDFRKHFDREILILAKYHHPAIIPFIGYYEEKNLGNIYLETMENGSLERFIDKVNKEKTNDLDDTQKLIISYGIAAALEYLHSHNVLHRDIKPLNVLLDSKIYPYITDFDFSKESNPNLSTYQSITMSTAAYTSPEFYSQSDVYAHTKYIDYYAYGMLLYRLITELVPFKHMNPFQVYSALKSGARPTIPDFTPDHWKKLIEQCWDNNPTVRPDFTTICNILESSDFVNSSIDMKRYNEYKNIIKPIRNTLKQLGSSAPTAKLATPIIPDKSAQPITEATTKPFINLTPPEVKKSPKPPVQKTQLELLREEAKSGNFNTQLELANSLVSGTFGPPDYEEAKSHFLTVANRCKDKKLYVEGEYGVALCMIKLGKIDDAEKYLLKGPIPHGKADASYLLAEIYYGRIKDKAQVRPDEKNRIALLYERAAKGGNVDAMIKYSTLIESGEISTNPSLRQANKYFKIGSDNGIPEMMHKWSIQLEFGRGVEKDVKQAMDLLKGAADIGCAAAQFDYGIHLLNGVNVKRDPNSALNFFKNASQKGHSKAMVYFYFLVQSLSDNPSASAELAEDYLNKAVELEEPDALAAKGQILKEDGQIDNSIEILKKAADLGSLLGLIELGNIYEDKHDNTNAQECFRKASLLCHAHDTLGFNTPIPYEVLHCSKCNLDICKGCAKHCHKGHNVSSKGVNYGFVCNCGQKGLGPNCLSKIFGTTKCYQHLYKCVTCNENDNRHSICKSCVEKCHNGHNIIDYGIQYDYCDCGCGKKCKCGTPP</sequence>
<evidence type="ECO:0000313" key="7">
    <source>
        <dbReference type="EMBL" id="KAK8839014.1"/>
    </source>
</evidence>
<organism evidence="7 8">
    <name type="scientific">Tritrichomonas musculus</name>
    <dbReference type="NCBI Taxonomy" id="1915356"/>
    <lineage>
        <taxon>Eukaryota</taxon>
        <taxon>Metamonada</taxon>
        <taxon>Parabasalia</taxon>
        <taxon>Tritrichomonadida</taxon>
        <taxon>Tritrichomonadidae</taxon>
        <taxon>Tritrichomonas</taxon>
    </lineage>
</organism>
<evidence type="ECO:0000313" key="8">
    <source>
        <dbReference type="Proteomes" id="UP001470230"/>
    </source>
</evidence>
<dbReference type="Pfam" id="PF00069">
    <property type="entry name" value="Pkinase"/>
    <property type="match status" value="1"/>
</dbReference>
<feature type="zinc finger region" description="UBR-type" evidence="4">
    <location>
        <begin position="755"/>
        <end position="823"/>
    </location>
</feature>
<evidence type="ECO:0000256" key="3">
    <source>
        <dbReference type="ARBA" id="ARBA00022833"/>
    </source>
</evidence>
<dbReference type="Gene3D" id="1.25.40.10">
    <property type="entry name" value="Tetratricopeptide repeat domain"/>
    <property type="match status" value="1"/>
</dbReference>
<keyword evidence="1" id="KW-0479">Metal-binding</keyword>
<dbReference type="SMART" id="SM00671">
    <property type="entry name" value="SEL1"/>
    <property type="match status" value="6"/>
</dbReference>
<dbReference type="EMBL" id="JAPFFF010000053">
    <property type="protein sequence ID" value="KAK8839014.1"/>
    <property type="molecule type" value="Genomic_DNA"/>
</dbReference>
<dbReference type="InterPro" id="IPR000719">
    <property type="entry name" value="Prot_kinase_dom"/>
</dbReference>
<evidence type="ECO:0000256" key="4">
    <source>
        <dbReference type="PROSITE-ProRule" id="PRU00508"/>
    </source>
</evidence>
<feature type="domain" description="Protein kinase" evidence="5">
    <location>
        <begin position="19"/>
        <end position="283"/>
    </location>
</feature>
<proteinExistence type="predicted"/>
<dbReference type="PROSITE" id="PS50011">
    <property type="entry name" value="PROTEIN_KINASE_DOM"/>
    <property type="match status" value="1"/>
</dbReference>